<dbReference type="InterPro" id="IPR046462">
    <property type="entry name" value="TerL_nuclease"/>
</dbReference>
<dbReference type="InterPro" id="IPR005021">
    <property type="entry name" value="Terminase_largesu-like"/>
</dbReference>
<dbReference type="Pfam" id="PF20441">
    <property type="entry name" value="TerL_nuclease"/>
    <property type="match status" value="1"/>
</dbReference>
<feature type="domain" description="Terminase large subunit-like endonuclease" evidence="2">
    <location>
        <begin position="255"/>
        <end position="321"/>
    </location>
</feature>
<dbReference type="PANTHER" id="PTHR41287:SF1">
    <property type="entry name" value="PROTEIN YMFN"/>
    <property type="match status" value="1"/>
</dbReference>
<gene>
    <name evidence="3" type="ORF">S03H2_11021</name>
</gene>
<organism evidence="3">
    <name type="scientific">marine sediment metagenome</name>
    <dbReference type="NCBI Taxonomy" id="412755"/>
    <lineage>
        <taxon>unclassified sequences</taxon>
        <taxon>metagenomes</taxon>
        <taxon>ecological metagenomes</taxon>
    </lineage>
</organism>
<evidence type="ECO:0000259" key="2">
    <source>
        <dbReference type="Pfam" id="PF20441"/>
    </source>
</evidence>
<comment type="caution">
    <text evidence="3">The sequence shown here is derived from an EMBL/GenBank/DDBJ whole genome shotgun (WGS) entry which is preliminary data.</text>
</comment>
<dbReference type="InterPro" id="IPR027417">
    <property type="entry name" value="P-loop_NTPase"/>
</dbReference>
<evidence type="ECO:0008006" key="4">
    <source>
        <dbReference type="Google" id="ProtNLM"/>
    </source>
</evidence>
<sequence>MSKHPAVAYMRGVEDGSIPAGRLVRLAVERHVRDLVEGPKRGLHWDRQAAQHAIDFFGFLKHSKGEWAGQPFLLEPWEQWLLWMIFGWKRADGLRRFRTAYIEVARKNGKTTWGAGLGLYLLVADGEPGAEIYSAATKREQARLSHGEAVRMVRSSRALSRMVGVVKDNLHIRATASKYEPLGADANTMDGLNVHAAIIDELHAHRNRRVVDVLETATGARRQPLICEITTAGSDQTSICYEHHEYARQILEGTIDDDSWFAYIACLDEEDDWLDEEAWKKANPNLGVSVKLDSLRRTAQKAKRLPAAQNAFRRLHLNEWT</sequence>
<dbReference type="PANTHER" id="PTHR41287">
    <property type="match status" value="1"/>
</dbReference>
<reference evidence="3" key="1">
    <citation type="journal article" date="2014" name="Front. Microbiol.">
        <title>High frequency of phylogenetically diverse reductive dehalogenase-homologous genes in deep subseafloor sedimentary metagenomes.</title>
        <authorList>
            <person name="Kawai M."/>
            <person name="Futagami T."/>
            <person name="Toyoda A."/>
            <person name="Takaki Y."/>
            <person name="Nishi S."/>
            <person name="Hori S."/>
            <person name="Arai W."/>
            <person name="Tsubouchi T."/>
            <person name="Morono Y."/>
            <person name="Uchiyama I."/>
            <person name="Ito T."/>
            <person name="Fujiyama A."/>
            <person name="Inagaki F."/>
            <person name="Takami H."/>
        </authorList>
    </citation>
    <scope>NUCLEOTIDE SEQUENCE</scope>
    <source>
        <strain evidence="3">Expedition CK06-06</strain>
    </source>
</reference>
<feature type="domain" description="Terminase large subunit-like ATPase" evidence="1">
    <location>
        <begin position="76"/>
        <end position="248"/>
    </location>
</feature>
<dbReference type="EMBL" id="BARU01005639">
    <property type="protein sequence ID" value="GAH39281.1"/>
    <property type="molecule type" value="Genomic_DNA"/>
</dbReference>
<dbReference type="GO" id="GO:0004519">
    <property type="term" value="F:endonuclease activity"/>
    <property type="evidence" value="ECO:0007669"/>
    <property type="project" value="InterPro"/>
</dbReference>
<dbReference type="InterPro" id="IPR046461">
    <property type="entry name" value="TerL_ATPase"/>
</dbReference>
<feature type="non-terminal residue" evidence="3">
    <location>
        <position position="321"/>
    </location>
</feature>
<accession>X1F0W8</accession>
<dbReference type="Pfam" id="PF03354">
    <property type="entry name" value="TerL_ATPase"/>
    <property type="match status" value="1"/>
</dbReference>
<protein>
    <recommendedName>
        <fullName evidence="4">Terminase large subunit</fullName>
    </recommendedName>
</protein>
<dbReference type="Gene3D" id="3.40.50.300">
    <property type="entry name" value="P-loop containing nucleotide triphosphate hydrolases"/>
    <property type="match status" value="1"/>
</dbReference>
<evidence type="ECO:0000259" key="1">
    <source>
        <dbReference type="Pfam" id="PF03354"/>
    </source>
</evidence>
<proteinExistence type="predicted"/>
<dbReference type="AlphaFoldDB" id="X1F0W8"/>
<evidence type="ECO:0000313" key="3">
    <source>
        <dbReference type="EMBL" id="GAH39281.1"/>
    </source>
</evidence>
<name>X1F0W8_9ZZZZ</name>